<dbReference type="EMBL" id="JAEPRA010000007">
    <property type="protein sequence ID" value="KAG2182654.1"/>
    <property type="molecule type" value="Genomic_DNA"/>
</dbReference>
<evidence type="ECO:0000256" key="2">
    <source>
        <dbReference type="ARBA" id="ARBA00022692"/>
    </source>
</evidence>
<dbReference type="GO" id="GO:0071944">
    <property type="term" value="C:cell periphery"/>
    <property type="evidence" value="ECO:0007669"/>
    <property type="project" value="UniProtKB-ARBA"/>
</dbReference>
<accession>A0A8H7PXW3</accession>
<feature type="transmembrane region" description="Helical" evidence="6">
    <location>
        <begin position="138"/>
        <end position="160"/>
    </location>
</feature>
<gene>
    <name evidence="7" type="ORF">INT44_005633</name>
</gene>
<feature type="region of interest" description="Disordered" evidence="5">
    <location>
        <begin position="240"/>
        <end position="260"/>
    </location>
</feature>
<organism evidence="7 8">
    <name type="scientific">Umbelopsis vinacea</name>
    <dbReference type="NCBI Taxonomy" id="44442"/>
    <lineage>
        <taxon>Eukaryota</taxon>
        <taxon>Fungi</taxon>
        <taxon>Fungi incertae sedis</taxon>
        <taxon>Mucoromycota</taxon>
        <taxon>Mucoromycotina</taxon>
        <taxon>Umbelopsidomycetes</taxon>
        <taxon>Umbelopsidales</taxon>
        <taxon>Umbelopsidaceae</taxon>
        <taxon>Umbelopsis</taxon>
    </lineage>
</organism>
<keyword evidence="4 6" id="KW-0472">Membrane</keyword>
<feature type="region of interest" description="Disordered" evidence="5">
    <location>
        <begin position="1"/>
        <end position="69"/>
    </location>
</feature>
<feature type="compositionally biased region" description="Polar residues" evidence="5">
    <location>
        <begin position="354"/>
        <end position="363"/>
    </location>
</feature>
<evidence type="ECO:0000256" key="3">
    <source>
        <dbReference type="ARBA" id="ARBA00022989"/>
    </source>
</evidence>
<evidence type="ECO:0000313" key="8">
    <source>
        <dbReference type="Proteomes" id="UP000612746"/>
    </source>
</evidence>
<dbReference type="OrthoDB" id="2437185at2759"/>
<evidence type="ECO:0000256" key="1">
    <source>
        <dbReference type="ARBA" id="ARBA00004167"/>
    </source>
</evidence>
<comment type="caution">
    <text evidence="7">The sequence shown here is derived from an EMBL/GenBank/DDBJ whole genome shotgun (WGS) entry which is preliminary data.</text>
</comment>
<feature type="region of interest" description="Disordered" evidence="5">
    <location>
        <begin position="354"/>
        <end position="427"/>
    </location>
</feature>
<reference evidence="7" key="1">
    <citation type="submission" date="2020-12" db="EMBL/GenBank/DDBJ databases">
        <title>Metabolic potential, ecology and presence of endohyphal bacteria is reflected in genomic diversity of Mucoromycotina.</title>
        <authorList>
            <person name="Muszewska A."/>
            <person name="Okrasinska A."/>
            <person name="Steczkiewicz K."/>
            <person name="Drgas O."/>
            <person name="Orlowska M."/>
            <person name="Perlinska-Lenart U."/>
            <person name="Aleksandrzak-Piekarczyk T."/>
            <person name="Szatraj K."/>
            <person name="Zielenkiewicz U."/>
            <person name="Pilsyk S."/>
            <person name="Malc E."/>
            <person name="Mieczkowski P."/>
            <person name="Kruszewska J.S."/>
            <person name="Biernat P."/>
            <person name="Pawlowska J."/>
        </authorList>
    </citation>
    <scope>NUCLEOTIDE SEQUENCE</scope>
    <source>
        <strain evidence="7">WA0000051536</strain>
    </source>
</reference>
<sequence length="427" mass="44966">MTVNVQNGGIHARAESSTKNAAATTTSTTTKAPEPTTTTTKAPVTTTPSPPPKTTTAAPPTTTAKPTSSVVVPVSSSVVSSKPVTSSVPVTTSSVPITTSSSIAPSTSVLLLTTTSALASVTPTAVASSSSNGSHTNLIGPIVGAVGGAAVLLGAGILFYRRRRSKRDEDNADRTFSDYLASSDAAMRGRKSQQWAGADNEYNRNSYMRSPASIAAGMYQQPSPRMVPAVGSIAATQAAWGSSSSQSPEPTVVGSPEQHQQGLYSAAAVGGHNMYNQSYGNNQYYPQQPQYPSGPGYYQYNPDQYQHYGQDYQPYYDPATEQYVYPSSAEYQQSIAAEDFGQAPHTYDDMPQQMAEQQRNYASSPLPAIPRGDNTLSMASEVPRFPPNSPPHQNASVNGTNSPVASFDPHRTHTPDVSAAGQEPPST</sequence>
<dbReference type="Proteomes" id="UP000612746">
    <property type="component" value="Unassembled WGS sequence"/>
</dbReference>
<feature type="compositionally biased region" description="Polar residues" evidence="5">
    <location>
        <begin position="240"/>
        <end position="249"/>
    </location>
</feature>
<dbReference type="GO" id="GO:0016020">
    <property type="term" value="C:membrane"/>
    <property type="evidence" value="ECO:0007669"/>
    <property type="project" value="UniProtKB-SubCell"/>
</dbReference>
<evidence type="ECO:0000256" key="6">
    <source>
        <dbReference type="SAM" id="Phobius"/>
    </source>
</evidence>
<comment type="subcellular location">
    <subcellularLocation>
        <location evidence="1">Membrane</location>
        <topology evidence="1">Single-pass membrane protein</topology>
    </subcellularLocation>
</comment>
<keyword evidence="2 6" id="KW-0812">Transmembrane</keyword>
<dbReference type="CDD" id="cd12087">
    <property type="entry name" value="TM_EGFR-like"/>
    <property type="match status" value="1"/>
</dbReference>
<evidence type="ECO:0000313" key="7">
    <source>
        <dbReference type="EMBL" id="KAG2182654.1"/>
    </source>
</evidence>
<evidence type="ECO:0000256" key="5">
    <source>
        <dbReference type="SAM" id="MobiDB-lite"/>
    </source>
</evidence>
<proteinExistence type="predicted"/>
<dbReference type="AlphaFoldDB" id="A0A8H7PXW3"/>
<keyword evidence="8" id="KW-1185">Reference proteome</keyword>
<dbReference type="InterPro" id="IPR051694">
    <property type="entry name" value="Immunoregulatory_rcpt-like"/>
</dbReference>
<feature type="compositionally biased region" description="Polar residues" evidence="5">
    <location>
        <begin position="391"/>
        <end position="404"/>
    </location>
</feature>
<evidence type="ECO:0000256" key="4">
    <source>
        <dbReference type="ARBA" id="ARBA00023136"/>
    </source>
</evidence>
<keyword evidence="3 6" id="KW-1133">Transmembrane helix</keyword>
<dbReference type="PANTHER" id="PTHR15549">
    <property type="entry name" value="PAIRED IMMUNOGLOBULIN-LIKE TYPE 2 RECEPTOR"/>
    <property type="match status" value="1"/>
</dbReference>
<feature type="compositionally biased region" description="Low complexity" evidence="5">
    <location>
        <begin position="17"/>
        <end position="47"/>
    </location>
</feature>
<feature type="region of interest" description="Disordered" evidence="5">
    <location>
        <begin position="279"/>
        <end position="301"/>
    </location>
</feature>
<name>A0A8H7PXW3_9FUNG</name>
<protein>
    <submittedName>
        <fullName evidence="7">Uncharacterized protein</fullName>
    </submittedName>
</protein>
<feature type="compositionally biased region" description="Low complexity" evidence="5">
    <location>
        <begin position="54"/>
        <end position="69"/>
    </location>
</feature>